<evidence type="ECO:0000259" key="8">
    <source>
        <dbReference type="PROSITE" id="PS51733"/>
    </source>
</evidence>
<comment type="catalytic activity">
    <reaction evidence="7">
        <text>L-lysyl-[lipoyl-carrier protein] + (R)-lipoate + ATP = N(6)-[(R)-lipoyl]-L-lysyl-[lipoyl-carrier protein] + AMP + diphosphate + H(+)</text>
        <dbReference type="Rhea" id="RHEA:49288"/>
        <dbReference type="Rhea" id="RHEA-COMP:10500"/>
        <dbReference type="Rhea" id="RHEA-COMP:10502"/>
        <dbReference type="ChEBI" id="CHEBI:15378"/>
        <dbReference type="ChEBI" id="CHEBI:29969"/>
        <dbReference type="ChEBI" id="CHEBI:30616"/>
        <dbReference type="ChEBI" id="CHEBI:33019"/>
        <dbReference type="ChEBI" id="CHEBI:83088"/>
        <dbReference type="ChEBI" id="CHEBI:83099"/>
        <dbReference type="ChEBI" id="CHEBI:456215"/>
        <dbReference type="EC" id="6.3.1.20"/>
    </reaction>
</comment>
<evidence type="ECO:0000256" key="2">
    <source>
        <dbReference type="ARBA" id="ARBA00005124"/>
    </source>
</evidence>
<dbReference type="GO" id="GO:0005524">
    <property type="term" value="F:ATP binding"/>
    <property type="evidence" value="ECO:0007669"/>
    <property type="project" value="UniProtKB-KW"/>
</dbReference>
<dbReference type="OrthoDB" id="9787898at2"/>
<feature type="domain" description="BPL/LPL catalytic" evidence="8">
    <location>
        <begin position="28"/>
        <end position="212"/>
    </location>
</feature>
<keyword evidence="6" id="KW-0067">ATP-binding</keyword>
<dbReference type="GO" id="GO:0016979">
    <property type="term" value="F:lipoate-protein ligase activity"/>
    <property type="evidence" value="ECO:0007669"/>
    <property type="project" value="UniProtKB-EC"/>
</dbReference>
<dbReference type="EMBL" id="JRPQ01000141">
    <property type="protein sequence ID" value="KGI21522.1"/>
    <property type="molecule type" value="Genomic_DNA"/>
</dbReference>
<evidence type="ECO:0000313" key="9">
    <source>
        <dbReference type="EMBL" id="KGI21522.1"/>
    </source>
</evidence>
<keyword evidence="5" id="KW-0547">Nucleotide-binding</keyword>
<proteinExistence type="predicted"/>
<dbReference type="Pfam" id="PF21948">
    <property type="entry name" value="LplA-B_cat"/>
    <property type="match status" value="1"/>
</dbReference>
<comment type="pathway">
    <text evidence="1">Protein modification; protein lipoylation via exogenous pathway; protein N(6)-(lipoyl)lysine from lipoate: step 2/2.</text>
</comment>
<accession>A0A098YQI8</accession>
<dbReference type="SUPFAM" id="SSF55681">
    <property type="entry name" value="Class II aaRS and biotin synthetases"/>
    <property type="match status" value="1"/>
</dbReference>
<dbReference type="GO" id="GO:0017118">
    <property type="term" value="F:lipoyltransferase activity"/>
    <property type="evidence" value="ECO:0007669"/>
    <property type="project" value="TreeGrafter"/>
</dbReference>
<comment type="caution">
    <text evidence="9">The sequence shown here is derived from an EMBL/GenBank/DDBJ whole genome shotgun (WGS) entry which is preliminary data.</text>
</comment>
<reference evidence="9 10" key="1">
    <citation type="submission" date="2014-07" db="EMBL/GenBank/DDBJ databases">
        <authorList>
            <person name="McCorrison J."/>
            <person name="Sanka R."/>
            <person name="Torralba M."/>
            <person name="Gillis M."/>
            <person name="Haft D.H."/>
            <person name="Methe B."/>
            <person name="Sutton G."/>
            <person name="Nelson K.E."/>
        </authorList>
    </citation>
    <scope>NUCLEOTIDE SEQUENCE [LARGE SCALE GENOMIC DNA]</scope>
    <source>
        <strain evidence="9 10">S9-PR14</strain>
    </source>
</reference>
<keyword evidence="9" id="KW-0808">Transferase</keyword>
<dbReference type="GO" id="GO:0009249">
    <property type="term" value="P:protein lipoylation"/>
    <property type="evidence" value="ECO:0007669"/>
    <property type="project" value="InterPro"/>
</dbReference>
<dbReference type="GO" id="GO:0005737">
    <property type="term" value="C:cytoplasm"/>
    <property type="evidence" value="ECO:0007669"/>
    <property type="project" value="TreeGrafter"/>
</dbReference>
<comment type="pathway">
    <text evidence="2">Protein modification; protein lipoylation via exogenous pathway; protein N(6)-(lipoyl)lysine from lipoate: step 1/2.</text>
</comment>
<dbReference type="RefSeq" id="WP_036928259.1">
    <property type="nucleotide sequence ID" value="NZ_JRPQ01000141.1"/>
</dbReference>
<keyword evidence="4" id="KW-0436">Ligase</keyword>
<dbReference type="PANTHER" id="PTHR12561">
    <property type="entry name" value="LIPOATE-PROTEIN LIGASE"/>
    <property type="match status" value="1"/>
</dbReference>
<dbReference type="Pfam" id="PF10437">
    <property type="entry name" value="Lip_prot_lig_C"/>
    <property type="match status" value="1"/>
</dbReference>
<dbReference type="EC" id="6.3.1.20" evidence="3"/>
<dbReference type="AlphaFoldDB" id="A0A098YQI8"/>
<dbReference type="UniPathway" id="UPA00537">
    <property type="reaction ID" value="UER00594"/>
</dbReference>
<organism evidence="9 10">
    <name type="scientific">Hoylesella timonensis S9-PR14</name>
    <dbReference type="NCBI Taxonomy" id="1401062"/>
    <lineage>
        <taxon>Bacteria</taxon>
        <taxon>Pseudomonadati</taxon>
        <taxon>Bacteroidota</taxon>
        <taxon>Bacteroidia</taxon>
        <taxon>Bacteroidales</taxon>
        <taxon>Prevotellaceae</taxon>
        <taxon>Hoylesella</taxon>
    </lineage>
</organism>
<dbReference type="PROSITE" id="PS51733">
    <property type="entry name" value="BPL_LPL_CATALYTIC"/>
    <property type="match status" value="1"/>
</dbReference>
<sequence>MIYIDVPEKNRLTSFYLATEEYVARHIADNEDYFFIWQVPPTVMVGRNQLIDNEINLPYCREKGIHLLRRKSGGGCIYVDEGCLLFSYITHNDQVNLVFTQYIDRIVQMLRQLGINAEAGGRNDILIDGKKVSGNAFYHVPQWSIVHGTMLYDTNLQNMVASITPSQQKLNSKGVQSVRQHIALLKDYTTLSIEEVKRQTKEFLCTSSLTLTEKDIKGIEEIEQDYLSDEFTYGNNPRYTMTKKQRIENVGELEVLMELKNNVIKHVNIMGDYFLTGDLDNAILKPLQNIPYTKQAVEAALPEQVNHIIRNLNKAQLVNLIVDPPKQ</sequence>
<evidence type="ECO:0000256" key="7">
    <source>
        <dbReference type="ARBA" id="ARBA00048037"/>
    </source>
</evidence>
<dbReference type="Gene3D" id="3.30.930.10">
    <property type="entry name" value="Bira Bifunctional Protein, Domain 2"/>
    <property type="match status" value="1"/>
</dbReference>
<dbReference type="PANTHER" id="PTHR12561:SF3">
    <property type="entry name" value="LIPOYLTRANSFERASE 1, MITOCHONDRIAL"/>
    <property type="match status" value="1"/>
</dbReference>
<dbReference type="InterPro" id="IPR019491">
    <property type="entry name" value="Lipoate_protein_ligase_C"/>
</dbReference>
<evidence type="ECO:0000256" key="1">
    <source>
        <dbReference type="ARBA" id="ARBA00005085"/>
    </source>
</evidence>
<name>A0A098YQI8_9BACT</name>
<evidence type="ECO:0000256" key="6">
    <source>
        <dbReference type="ARBA" id="ARBA00022840"/>
    </source>
</evidence>
<dbReference type="InterPro" id="IPR004143">
    <property type="entry name" value="BPL_LPL_catalytic"/>
</dbReference>
<gene>
    <name evidence="9" type="ORF">HMPREF9304_09300</name>
</gene>
<dbReference type="SUPFAM" id="SSF82649">
    <property type="entry name" value="SufE/NifU"/>
    <property type="match status" value="1"/>
</dbReference>
<dbReference type="CDD" id="cd16443">
    <property type="entry name" value="LplA"/>
    <property type="match status" value="1"/>
</dbReference>
<dbReference type="Gene3D" id="3.30.390.50">
    <property type="entry name" value="CO dehydrogenase flavoprotein, C-terminal domain"/>
    <property type="match status" value="1"/>
</dbReference>
<evidence type="ECO:0000256" key="4">
    <source>
        <dbReference type="ARBA" id="ARBA00022598"/>
    </source>
</evidence>
<evidence type="ECO:0000256" key="3">
    <source>
        <dbReference type="ARBA" id="ARBA00012367"/>
    </source>
</evidence>
<dbReference type="InterPro" id="IPR045864">
    <property type="entry name" value="aa-tRNA-synth_II/BPL/LPL"/>
</dbReference>
<evidence type="ECO:0000256" key="5">
    <source>
        <dbReference type="ARBA" id="ARBA00022741"/>
    </source>
</evidence>
<protein>
    <recommendedName>
        <fullName evidence="3">lipoate--protein ligase</fullName>
        <ecNumber evidence="3">6.3.1.20</ecNumber>
    </recommendedName>
</protein>
<dbReference type="InterPro" id="IPR004562">
    <property type="entry name" value="LipoylTrfase_LipoateP_Ligase"/>
</dbReference>
<dbReference type="Proteomes" id="UP000029723">
    <property type="component" value="Unassembled WGS sequence"/>
</dbReference>
<evidence type="ECO:0000313" key="10">
    <source>
        <dbReference type="Proteomes" id="UP000029723"/>
    </source>
</evidence>